<evidence type="ECO:0000313" key="2">
    <source>
        <dbReference type="Proteomes" id="UP000008004"/>
    </source>
</evidence>
<dbReference type="PATRIC" id="fig|487521.10.peg.272"/>
<dbReference type="Proteomes" id="UP000008004">
    <property type="component" value="Chromosome"/>
</dbReference>
<accession>H8IKT3</accession>
<gene>
    <name evidence="1" type="ordered locus">OCU_02700</name>
</gene>
<protein>
    <submittedName>
        <fullName evidence="1">Uncharacterized protein</fullName>
    </submittedName>
</protein>
<organism evidence="1 2">
    <name type="scientific">Mycobacterium intracellulare (strain ATCC 13950 / DSM 43223 / JCM 6384 / NCTC 13025 / 3600)</name>
    <dbReference type="NCBI Taxonomy" id="487521"/>
    <lineage>
        <taxon>Bacteria</taxon>
        <taxon>Bacillati</taxon>
        <taxon>Actinomycetota</taxon>
        <taxon>Actinomycetes</taxon>
        <taxon>Mycobacteriales</taxon>
        <taxon>Mycobacteriaceae</taxon>
        <taxon>Mycobacterium</taxon>
        <taxon>Mycobacterium avium complex (MAC)</taxon>
    </lineage>
</organism>
<reference evidence="1 2" key="1">
    <citation type="journal article" date="2012" name="J. Bacteriol.">
        <title>Complete genome sequence of Mycobacterium intracellulare strain ATCC 13950T.</title>
        <authorList>
            <person name="Kim B.J."/>
            <person name="Choi B.S."/>
            <person name="Lim J.S."/>
            <person name="Choi I.Y."/>
            <person name="Lee J.H."/>
            <person name="Chun J."/>
            <person name="Kook Y.H."/>
            <person name="Kim B.J."/>
        </authorList>
    </citation>
    <scope>NUCLEOTIDE SEQUENCE [LARGE SCALE GENOMIC DNA]</scope>
    <source>
        <strain evidence="2">ATCC 13950 / DSM 43223 / JCM 6384 / NCTC 13025 / 3600</strain>
    </source>
</reference>
<name>H8IKT3_MYCIA</name>
<dbReference type="AlphaFoldDB" id="H8IKT3"/>
<dbReference type="KEGG" id="mia:OCU_02700"/>
<dbReference type="EMBL" id="CP003322">
    <property type="protein sequence ID" value="AFC41490.1"/>
    <property type="molecule type" value="Genomic_DNA"/>
</dbReference>
<evidence type="ECO:0000313" key="1">
    <source>
        <dbReference type="EMBL" id="AFC41490.1"/>
    </source>
</evidence>
<sequence>MPPAFVHTTEPDTFWSLPSIVTFVPAAPPVLADALVPELLAELLALVPDLLPPEHPEMPAARIAAPATATVN</sequence>
<dbReference type="HOGENOM" id="CLU_2718024_0_0_11"/>
<proteinExistence type="predicted"/>